<comment type="caution">
    <text evidence="1">The sequence shown here is derived from an EMBL/GenBank/DDBJ whole genome shotgun (WGS) entry which is preliminary data.</text>
</comment>
<accession>K2G208</accession>
<name>K2G208_9BACT</name>
<dbReference type="EMBL" id="AMFJ01000205">
    <property type="protein sequence ID" value="EKE29233.1"/>
    <property type="molecule type" value="Genomic_DNA"/>
</dbReference>
<dbReference type="AlphaFoldDB" id="K2G208"/>
<protein>
    <submittedName>
        <fullName evidence="1">Uncharacterized protein</fullName>
    </submittedName>
</protein>
<sequence length="60" mass="7522">MLIIRKSFEKRRLLIWTFCKNTFLYNVGLYHTIWFLKSQTIWASYDFRYLPWFLISIQNP</sequence>
<reference evidence="1" key="1">
    <citation type="journal article" date="2012" name="Science">
        <title>Fermentation, hydrogen, and sulfur metabolism in multiple uncultivated bacterial phyla.</title>
        <authorList>
            <person name="Wrighton K.C."/>
            <person name="Thomas B.C."/>
            <person name="Sharon I."/>
            <person name="Miller C.S."/>
            <person name="Castelle C.J."/>
            <person name="VerBerkmoes N.C."/>
            <person name="Wilkins M.J."/>
            <person name="Hettich R.L."/>
            <person name="Lipton M.S."/>
            <person name="Williams K.H."/>
            <person name="Long P.E."/>
            <person name="Banfield J.F."/>
        </authorList>
    </citation>
    <scope>NUCLEOTIDE SEQUENCE [LARGE SCALE GENOMIC DNA]</scope>
</reference>
<organism evidence="1">
    <name type="scientific">uncultured bacterium</name>
    <name type="common">gcode 4</name>
    <dbReference type="NCBI Taxonomy" id="1234023"/>
    <lineage>
        <taxon>Bacteria</taxon>
        <taxon>environmental samples</taxon>
    </lineage>
</organism>
<gene>
    <name evidence="1" type="ORF">ACD_2C00205G0006</name>
</gene>
<proteinExistence type="predicted"/>
<evidence type="ECO:0000313" key="1">
    <source>
        <dbReference type="EMBL" id="EKE29233.1"/>
    </source>
</evidence>